<evidence type="ECO:0000313" key="2">
    <source>
        <dbReference type="Proteomes" id="UP000055024"/>
    </source>
</evidence>
<reference evidence="1 2" key="1">
    <citation type="submission" date="2015-01" db="EMBL/GenBank/DDBJ databases">
        <title>Evolution of Trichinella species and genotypes.</title>
        <authorList>
            <person name="Korhonen P.K."/>
            <person name="Edoardo P."/>
            <person name="Giuseppe L.R."/>
            <person name="Gasser R.B."/>
        </authorList>
    </citation>
    <scope>NUCLEOTIDE SEQUENCE [LARGE SCALE GENOMIC DNA]</scope>
    <source>
        <strain evidence="1">ISS1029</strain>
    </source>
</reference>
<evidence type="ECO:0000313" key="1">
    <source>
        <dbReference type="EMBL" id="KRY80267.1"/>
    </source>
</evidence>
<sequence>MVNTGNFRTAFDAEGKSCKYNLREHTQLHFDPPCQKDSRQEETKAG</sequence>
<proteinExistence type="predicted"/>
<gene>
    <name evidence="1" type="ORF">T11_7044</name>
</gene>
<organism evidence="1 2">
    <name type="scientific">Trichinella zimbabwensis</name>
    <dbReference type="NCBI Taxonomy" id="268475"/>
    <lineage>
        <taxon>Eukaryota</taxon>
        <taxon>Metazoa</taxon>
        <taxon>Ecdysozoa</taxon>
        <taxon>Nematoda</taxon>
        <taxon>Enoplea</taxon>
        <taxon>Dorylaimia</taxon>
        <taxon>Trichinellida</taxon>
        <taxon>Trichinellidae</taxon>
        <taxon>Trichinella</taxon>
    </lineage>
</organism>
<protein>
    <submittedName>
        <fullName evidence="1">Uncharacterized protein</fullName>
    </submittedName>
</protein>
<comment type="caution">
    <text evidence="1">The sequence shown here is derived from an EMBL/GenBank/DDBJ whole genome shotgun (WGS) entry which is preliminary data.</text>
</comment>
<name>A0A0V1F2P8_9BILA</name>
<dbReference type="Proteomes" id="UP000055024">
    <property type="component" value="Unassembled WGS sequence"/>
</dbReference>
<keyword evidence="2" id="KW-1185">Reference proteome</keyword>
<dbReference type="EMBL" id="JYDP01006921">
    <property type="protein sequence ID" value="KRY80267.1"/>
    <property type="molecule type" value="Genomic_DNA"/>
</dbReference>
<dbReference type="AlphaFoldDB" id="A0A0V1F2P8"/>
<accession>A0A0V1F2P8</accession>